<keyword evidence="1" id="KW-0732">Signal</keyword>
<gene>
    <name evidence="3" type="ORF">FUT82_06465</name>
    <name evidence="2" type="ORF">TPHV1_110026</name>
</gene>
<sequence>MKKKLIVLSVLLGFTCILTAQVVQPKTTKIKVEGRKNAYLYMTEIYKTNNWAEYYFKYEEDKNTYDEAETEKFLYEYFANYKREHGYSTIEVEDLKGSSFGEKLTSMEKRVVFRNVNKR</sequence>
<dbReference type="Proteomes" id="UP000323594">
    <property type="component" value="Chromosome"/>
</dbReference>
<evidence type="ECO:0000313" key="5">
    <source>
        <dbReference type="Proteomes" id="UP000323594"/>
    </source>
</evidence>
<dbReference type="EMBL" id="CDNC01000003">
    <property type="protein sequence ID" value="CEM60800.1"/>
    <property type="molecule type" value="Genomic_DNA"/>
</dbReference>
<accession>A0A0B7GV07</accession>
<dbReference type="Proteomes" id="UP000042527">
    <property type="component" value="Unassembled WGS sequence"/>
</dbReference>
<dbReference type="OrthoDB" id="360827at2"/>
<proteinExistence type="predicted"/>
<keyword evidence="4" id="KW-1185">Reference proteome</keyword>
<evidence type="ECO:0000313" key="4">
    <source>
        <dbReference type="Proteomes" id="UP000042527"/>
    </source>
</evidence>
<feature type="signal peptide" evidence="1">
    <location>
        <begin position="1"/>
        <end position="20"/>
    </location>
</feature>
<feature type="chain" id="PRO_5041521654" evidence="1">
    <location>
        <begin position="21"/>
        <end position="119"/>
    </location>
</feature>
<dbReference type="RefSeq" id="WP_002696965.1">
    <property type="nucleotide sequence ID" value="NZ_CDNC01000003.1"/>
</dbReference>
<name>A0A0B7GV07_TREPH</name>
<evidence type="ECO:0000313" key="3">
    <source>
        <dbReference type="EMBL" id="QEJ97670.1"/>
    </source>
</evidence>
<reference evidence="2" key="1">
    <citation type="submission" date="2015-01" db="EMBL/GenBank/DDBJ databases">
        <authorList>
            <person name="Xiang T."/>
            <person name="Song Y."/>
            <person name="Huang L."/>
            <person name="Wang B."/>
            <person name="Wu P."/>
        </authorList>
    </citation>
    <scope>NUCLEOTIDE SEQUENCE [LARGE SCALE GENOMIC DNA]</scope>
    <source>
        <strain evidence="2">V1</strain>
    </source>
</reference>
<reference evidence="3 5" key="3">
    <citation type="submission" date="2019-08" db="EMBL/GenBank/DDBJ databases">
        <authorList>
            <person name="Kuhnert P."/>
        </authorList>
    </citation>
    <scope>NUCLEOTIDE SEQUENCE [LARGE SCALE GENOMIC DNA]</scope>
    <source>
        <strain evidence="3 5">B36.5</strain>
    </source>
</reference>
<evidence type="ECO:0000256" key="1">
    <source>
        <dbReference type="SAM" id="SignalP"/>
    </source>
</evidence>
<protein>
    <submittedName>
        <fullName evidence="2">Uncharacterized protein</fullName>
    </submittedName>
</protein>
<evidence type="ECO:0000313" key="2">
    <source>
        <dbReference type="EMBL" id="CEM60800.1"/>
    </source>
</evidence>
<organism evidence="2 4">
    <name type="scientific">Treponema phagedenis</name>
    <dbReference type="NCBI Taxonomy" id="162"/>
    <lineage>
        <taxon>Bacteria</taxon>
        <taxon>Pseudomonadati</taxon>
        <taxon>Spirochaetota</taxon>
        <taxon>Spirochaetia</taxon>
        <taxon>Spirochaetales</taxon>
        <taxon>Treponemataceae</taxon>
        <taxon>Treponema</taxon>
    </lineage>
</organism>
<dbReference type="GeneID" id="57752777"/>
<dbReference type="EMBL" id="CP042817">
    <property type="protein sequence ID" value="QEJ97670.1"/>
    <property type="molecule type" value="Genomic_DNA"/>
</dbReference>
<reference evidence="4" key="2">
    <citation type="submission" date="2015-01" db="EMBL/GenBank/DDBJ databases">
        <authorList>
            <person name="Manzoor Shahid"/>
            <person name="Zubair Saima"/>
        </authorList>
    </citation>
    <scope>NUCLEOTIDE SEQUENCE [LARGE SCALE GENOMIC DNA]</scope>
    <source>
        <strain evidence="4">V1</strain>
    </source>
</reference>
<dbReference type="AlphaFoldDB" id="A0A0B7GV07"/>